<evidence type="ECO:0000313" key="4">
    <source>
        <dbReference type="Proteomes" id="UP000267268"/>
    </source>
</evidence>
<evidence type="ECO:0008006" key="5">
    <source>
        <dbReference type="Google" id="ProtNLM"/>
    </source>
</evidence>
<feature type="chain" id="PRO_5019471240" description="DUF4252 domain-containing protein" evidence="2">
    <location>
        <begin position="23"/>
        <end position="218"/>
    </location>
</feature>
<evidence type="ECO:0000256" key="1">
    <source>
        <dbReference type="SAM" id="Coils"/>
    </source>
</evidence>
<evidence type="ECO:0000256" key="2">
    <source>
        <dbReference type="SAM" id="SignalP"/>
    </source>
</evidence>
<keyword evidence="2" id="KW-0732">Signal</keyword>
<dbReference type="Proteomes" id="UP000267268">
    <property type="component" value="Chromosome 1"/>
</dbReference>
<dbReference type="KEGG" id="fll:EI427_08260"/>
<dbReference type="AlphaFoldDB" id="A0A3S9P210"/>
<keyword evidence="4" id="KW-1185">Reference proteome</keyword>
<keyword evidence="1" id="KW-0175">Coiled coil</keyword>
<evidence type="ECO:0000313" key="3">
    <source>
        <dbReference type="EMBL" id="AZQ62229.1"/>
    </source>
</evidence>
<accession>A0A3S9P210</accession>
<gene>
    <name evidence="3" type="ORF">EI427_08260</name>
</gene>
<dbReference type="EMBL" id="CP034562">
    <property type="protein sequence ID" value="AZQ62229.1"/>
    <property type="molecule type" value="Genomic_DNA"/>
</dbReference>
<feature type="signal peptide" evidence="2">
    <location>
        <begin position="1"/>
        <end position="22"/>
    </location>
</feature>
<sequence length="218" mass="24178">MKSKLFYAIALMCSLLLFNLSAQSQTKKEKKATLKQLKTKAVKDAKKQAKSLSKQGYTEIPGDLPMAMQLENSYYAKLAQDDMGNPKFFVVFQESKGESFAAAKQSAYQLCLNELATQIGSEIIGRIKTNLSNSESLNDSGSVNEVIGSYQNNVSARLGRTTPIMLLKKVDGGMTFISMSVKYPISEAERIVKDDLRKELAKKSDLQQDEIDGLLDIR</sequence>
<proteinExistence type="predicted"/>
<protein>
    <recommendedName>
        <fullName evidence="5">DUF4252 domain-containing protein</fullName>
    </recommendedName>
</protein>
<name>A0A3S9P210_9BACT</name>
<organism evidence="3 4">
    <name type="scientific">Flammeovirga pectinis</name>
    <dbReference type="NCBI Taxonomy" id="2494373"/>
    <lineage>
        <taxon>Bacteria</taxon>
        <taxon>Pseudomonadati</taxon>
        <taxon>Bacteroidota</taxon>
        <taxon>Cytophagia</taxon>
        <taxon>Cytophagales</taxon>
        <taxon>Flammeovirgaceae</taxon>
        <taxon>Flammeovirga</taxon>
    </lineage>
</organism>
<dbReference type="RefSeq" id="WP_126613523.1">
    <property type="nucleotide sequence ID" value="NZ_CP034562.1"/>
</dbReference>
<dbReference type="OrthoDB" id="978464at2"/>
<reference evidence="3 4" key="1">
    <citation type="submission" date="2018-12" db="EMBL/GenBank/DDBJ databases">
        <title>Flammeovirga pectinis sp. nov., isolated from the gut of the Korean scallop, Patinopecten yessoensis.</title>
        <authorList>
            <person name="Bae J.-W."/>
            <person name="Jeong Y.-S."/>
            <person name="Kang W."/>
        </authorList>
    </citation>
    <scope>NUCLEOTIDE SEQUENCE [LARGE SCALE GENOMIC DNA]</scope>
    <source>
        <strain evidence="3 4">L12M1</strain>
    </source>
</reference>
<feature type="coiled-coil region" evidence="1">
    <location>
        <begin position="20"/>
        <end position="55"/>
    </location>
</feature>